<proteinExistence type="inferred from homology"/>
<evidence type="ECO:0000256" key="2">
    <source>
        <dbReference type="ARBA" id="ARBA00010509"/>
    </source>
</evidence>
<dbReference type="InterPro" id="IPR014755">
    <property type="entry name" value="Cu-Rt/internalin_Ig-like"/>
</dbReference>
<keyword evidence="5" id="KW-0574">Periplasm</keyword>
<evidence type="ECO:0000256" key="3">
    <source>
        <dbReference type="ARBA" id="ARBA00022723"/>
    </source>
</evidence>
<comment type="subcellular location">
    <subcellularLocation>
        <location evidence="1">Periplasm</location>
    </subcellularLocation>
</comment>
<name>A0ABW1ENI8_9BACT</name>
<evidence type="ECO:0000256" key="1">
    <source>
        <dbReference type="ARBA" id="ARBA00004418"/>
    </source>
</evidence>
<gene>
    <name evidence="10" type="primary">copC</name>
    <name evidence="10" type="ORF">ACFPT7_19605</name>
</gene>
<dbReference type="InterPro" id="IPR047685">
    <property type="entry name" value="CopC-like"/>
</dbReference>
<dbReference type="EMBL" id="JBHSPH010000010">
    <property type="protein sequence ID" value="MFC5864523.1"/>
    <property type="molecule type" value="Genomic_DNA"/>
</dbReference>
<dbReference type="Pfam" id="PF04234">
    <property type="entry name" value="CopC"/>
    <property type="match status" value="1"/>
</dbReference>
<keyword evidence="3" id="KW-0479">Metal-binding</keyword>
<dbReference type="NCBIfam" id="NF033814">
    <property type="entry name" value="copper_CopC"/>
    <property type="match status" value="1"/>
</dbReference>
<dbReference type="Gene3D" id="2.60.40.1220">
    <property type="match status" value="1"/>
</dbReference>
<evidence type="ECO:0000259" key="9">
    <source>
        <dbReference type="Pfam" id="PF04234"/>
    </source>
</evidence>
<evidence type="ECO:0000256" key="6">
    <source>
        <dbReference type="ARBA" id="ARBA00023008"/>
    </source>
</evidence>
<evidence type="ECO:0000256" key="4">
    <source>
        <dbReference type="ARBA" id="ARBA00022729"/>
    </source>
</evidence>
<dbReference type="SUPFAM" id="SSF81296">
    <property type="entry name" value="E set domains"/>
    <property type="match status" value="1"/>
</dbReference>
<organism evidence="10 11">
    <name type="scientific">Acidicapsa dinghuensis</name>
    <dbReference type="NCBI Taxonomy" id="2218256"/>
    <lineage>
        <taxon>Bacteria</taxon>
        <taxon>Pseudomonadati</taxon>
        <taxon>Acidobacteriota</taxon>
        <taxon>Terriglobia</taxon>
        <taxon>Terriglobales</taxon>
        <taxon>Acidobacteriaceae</taxon>
        <taxon>Acidicapsa</taxon>
    </lineage>
</organism>
<evidence type="ECO:0000256" key="8">
    <source>
        <dbReference type="SAM" id="SignalP"/>
    </source>
</evidence>
<dbReference type="RefSeq" id="WP_263333052.1">
    <property type="nucleotide sequence ID" value="NZ_JAGSYH010000001.1"/>
</dbReference>
<evidence type="ECO:0000256" key="7">
    <source>
        <dbReference type="SAM" id="MobiDB-lite"/>
    </source>
</evidence>
<dbReference type="Proteomes" id="UP001596091">
    <property type="component" value="Unassembled WGS sequence"/>
</dbReference>
<dbReference type="PANTHER" id="PTHR34820:SF4">
    <property type="entry name" value="INNER MEMBRANE PROTEIN YEBZ"/>
    <property type="match status" value="1"/>
</dbReference>
<dbReference type="PANTHER" id="PTHR34820">
    <property type="entry name" value="INNER MEMBRANE PROTEIN YEBZ"/>
    <property type="match status" value="1"/>
</dbReference>
<keyword evidence="6" id="KW-0186">Copper</keyword>
<reference evidence="11" key="1">
    <citation type="journal article" date="2019" name="Int. J. Syst. Evol. Microbiol.">
        <title>The Global Catalogue of Microorganisms (GCM) 10K type strain sequencing project: providing services to taxonomists for standard genome sequencing and annotation.</title>
        <authorList>
            <consortium name="The Broad Institute Genomics Platform"/>
            <consortium name="The Broad Institute Genome Sequencing Center for Infectious Disease"/>
            <person name="Wu L."/>
            <person name="Ma J."/>
        </authorList>
    </citation>
    <scope>NUCLEOTIDE SEQUENCE [LARGE SCALE GENOMIC DNA]</scope>
    <source>
        <strain evidence="11">JCM 4087</strain>
    </source>
</reference>
<evidence type="ECO:0000313" key="11">
    <source>
        <dbReference type="Proteomes" id="UP001596091"/>
    </source>
</evidence>
<feature type="signal peptide" evidence="8">
    <location>
        <begin position="1"/>
        <end position="27"/>
    </location>
</feature>
<protein>
    <submittedName>
        <fullName evidence="10">Copper homeostasis periplasmic binding protein CopC</fullName>
    </submittedName>
</protein>
<feature type="region of interest" description="Disordered" evidence="7">
    <location>
        <begin position="65"/>
        <end position="86"/>
    </location>
</feature>
<dbReference type="InterPro" id="IPR014756">
    <property type="entry name" value="Ig_E-set"/>
</dbReference>
<feature type="domain" description="CopC" evidence="9">
    <location>
        <begin position="26"/>
        <end position="120"/>
    </location>
</feature>
<sequence length="121" mass="12710">MHRFKNTLLSTVIALSVAAAPSAFAHAHPTTMAPAPDSTGPAPSKISITFSEAVEPKFSSIKLTNMEGKSADPQSSAAVPGDPKTISLPVPTLPAGTYIVHWVNVSVDGHRLQGSYKFTVR</sequence>
<keyword evidence="11" id="KW-1185">Reference proteome</keyword>
<evidence type="ECO:0000256" key="5">
    <source>
        <dbReference type="ARBA" id="ARBA00022764"/>
    </source>
</evidence>
<keyword evidence="4 8" id="KW-0732">Signal</keyword>
<comment type="similarity">
    <text evidence="2">Belongs to the CopC family.</text>
</comment>
<comment type="caution">
    <text evidence="10">The sequence shown here is derived from an EMBL/GenBank/DDBJ whole genome shotgun (WGS) entry which is preliminary data.</text>
</comment>
<dbReference type="InterPro" id="IPR032694">
    <property type="entry name" value="CopC/D"/>
</dbReference>
<dbReference type="InterPro" id="IPR007348">
    <property type="entry name" value="CopC_dom"/>
</dbReference>
<feature type="chain" id="PRO_5046596372" evidence="8">
    <location>
        <begin position="28"/>
        <end position="121"/>
    </location>
</feature>
<evidence type="ECO:0000313" key="10">
    <source>
        <dbReference type="EMBL" id="MFC5864523.1"/>
    </source>
</evidence>
<accession>A0ABW1ENI8</accession>